<dbReference type="AlphaFoldDB" id="A0A7Y7PPI0"/>
<proteinExistence type="predicted"/>
<dbReference type="Proteomes" id="UP000565521">
    <property type="component" value="Unassembled WGS sequence"/>
</dbReference>
<keyword evidence="1" id="KW-0732">Signal</keyword>
<dbReference type="EMBL" id="JABKAU010000016">
    <property type="protein sequence ID" value="NVO31613.1"/>
    <property type="molecule type" value="Genomic_DNA"/>
</dbReference>
<evidence type="ECO:0000313" key="3">
    <source>
        <dbReference type="Proteomes" id="UP000565521"/>
    </source>
</evidence>
<accession>A0A7Y7PPI0</accession>
<evidence type="ECO:0000256" key="1">
    <source>
        <dbReference type="SAM" id="SignalP"/>
    </source>
</evidence>
<evidence type="ECO:0008006" key="4">
    <source>
        <dbReference type="Google" id="ProtNLM"/>
    </source>
</evidence>
<feature type="chain" id="PRO_5031482643" description="SH3 domain-containing protein" evidence="1">
    <location>
        <begin position="23"/>
        <end position="99"/>
    </location>
</feature>
<dbReference type="RefSeq" id="WP_176908516.1">
    <property type="nucleotide sequence ID" value="NZ_JABKAU010000016.1"/>
</dbReference>
<protein>
    <recommendedName>
        <fullName evidence="4">SH3 domain-containing protein</fullName>
    </recommendedName>
</protein>
<evidence type="ECO:0000313" key="2">
    <source>
        <dbReference type="EMBL" id="NVO31613.1"/>
    </source>
</evidence>
<organism evidence="2 3">
    <name type="scientific">Hymenobacter lapidiphilus</name>
    <dbReference type="NCBI Taxonomy" id="2608003"/>
    <lineage>
        <taxon>Bacteria</taxon>
        <taxon>Pseudomonadati</taxon>
        <taxon>Bacteroidota</taxon>
        <taxon>Cytophagia</taxon>
        <taxon>Cytophagales</taxon>
        <taxon>Hymenobacteraceae</taxon>
        <taxon>Hymenobacter</taxon>
    </lineage>
</organism>
<name>A0A7Y7PPI0_9BACT</name>
<feature type="signal peptide" evidence="1">
    <location>
        <begin position="1"/>
        <end position="22"/>
    </location>
</feature>
<comment type="caution">
    <text evidence="2">The sequence shown here is derived from an EMBL/GenBank/DDBJ whole genome shotgun (WGS) entry which is preliminary data.</text>
</comment>
<sequence>MKKTVLYLGALALLSASCSSSRDDSRSRRPDAAPVAHTSVVECILYDGMTKTSKQLTTLAAGSEVQVMDTVSAYFVKVRVTAAGKTESGYMYRTCFGKR</sequence>
<dbReference type="PROSITE" id="PS51257">
    <property type="entry name" value="PROKAR_LIPOPROTEIN"/>
    <property type="match status" value="1"/>
</dbReference>
<reference evidence="2 3" key="1">
    <citation type="submission" date="2020-05" db="EMBL/GenBank/DDBJ databases">
        <title>Hymenobacter terrestris sp. nov. and Hymenobacter lapidiphilus sp. nov., isolated from regoliths in Antarctica.</title>
        <authorList>
            <person name="Sedlacek I."/>
            <person name="Pantucek R."/>
            <person name="Zeman M."/>
            <person name="Holochova P."/>
            <person name="Kralova S."/>
            <person name="Stankova E."/>
            <person name="Sedo O."/>
            <person name="Micenkova L."/>
            <person name="Svec P."/>
            <person name="Gupta V."/>
            <person name="Sood U."/>
            <person name="Korpole U.S."/>
            <person name="Lal R."/>
        </authorList>
    </citation>
    <scope>NUCLEOTIDE SEQUENCE [LARGE SCALE GENOMIC DNA]</scope>
    <source>
        <strain evidence="2 3">P5342</strain>
    </source>
</reference>
<keyword evidence="3" id="KW-1185">Reference proteome</keyword>
<gene>
    <name evidence="2" type="ORF">HW554_10360</name>
</gene>